<sequence>MTKEDFTEFLVKMSPLIVKKETIMRKSISPAERLSLTLRYLATGERYKSLSYLSYLYRIPVPNMSLIIPESCSAIFNRLKDEYMKVPSSQADWEKIANEFEDTWNFPNCIGAMDGKHIAIRCPLKSGSNYYNYKQFYSIGLLALVDADYKFKYIDCGCNGRVSDGGVFKFNFISNSGVEYFSYPIRKTFTAEKYTCANCHCWG</sequence>
<evidence type="ECO:0000256" key="3">
    <source>
        <dbReference type="ARBA" id="ARBA00006958"/>
    </source>
</evidence>
<evidence type="ECO:0000256" key="7">
    <source>
        <dbReference type="ARBA" id="ARBA00023242"/>
    </source>
</evidence>
<keyword evidence="5" id="KW-0479">Metal-binding</keyword>
<dbReference type="Pfam" id="PF13359">
    <property type="entry name" value="DDE_Tnp_4"/>
    <property type="match status" value="1"/>
</dbReference>
<keyword evidence="6" id="KW-0378">Hydrolase</keyword>
<comment type="cofactor">
    <cofactor evidence="1">
        <name>a divalent metal cation</name>
        <dbReference type="ChEBI" id="CHEBI:60240"/>
    </cofactor>
</comment>
<evidence type="ECO:0000256" key="1">
    <source>
        <dbReference type="ARBA" id="ARBA00001968"/>
    </source>
</evidence>
<dbReference type="PANTHER" id="PTHR22930">
    <property type="match status" value="1"/>
</dbReference>
<protein>
    <submittedName>
        <fullName evidence="8">Putative nuclease HARBI1</fullName>
    </submittedName>
</protein>
<comment type="similarity">
    <text evidence="3">Belongs to the HARBI1 family.</text>
</comment>
<evidence type="ECO:0000256" key="4">
    <source>
        <dbReference type="ARBA" id="ARBA00022722"/>
    </source>
</evidence>
<dbReference type="GO" id="GO:0005634">
    <property type="term" value="C:nucleus"/>
    <property type="evidence" value="ECO:0007669"/>
    <property type="project" value="UniProtKB-SubCell"/>
</dbReference>
<accession>K1QSK7</accession>
<name>K1QSK7_MAGGI</name>
<dbReference type="GO" id="GO:0004518">
    <property type="term" value="F:nuclease activity"/>
    <property type="evidence" value="ECO:0007669"/>
    <property type="project" value="UniProtKB-KW"/>
</dbReference>
<dbReference type="PANTHER" id="PTHR22930:SF269">
    <property type="entry name" value="NUCLEASE HARBI1-LIKE PROTEIN"/>
    <property type="match status" value="1"/>
</dbReference>
<dbReference type="GO" id="GO:0016787">
    <property type="term" value="F:hydrolase activity"/>
    <property type="evidence" value="ECO:0007669"/>
    <property type="project" value="UniProtKB-KW"/>
</dbReference>
<dbReference type="GO" id="GO:0046872">
    <property type="term" value="F:metal ion binding"/>
    <property type="evidence" value="ECO:0007669"/>
    <property type="project" value="UniProtKB-KW"/>
</dbReference>
<dbReference type="InterPro" id="IPR027806">
    <property type="entry name" value="HARBI1_dom"/>
</dbReference>
<dbReference type="InParanoid" id="K1QSK7"/>
<dbReference type="HOGENOM" id="CLU_018552_7_0_1"/>
<organism evidence="8">
    <name type="scientific">Magallana gigas</name>
    <name type="common">Pacific oyster</name>
    <name type="synonym">Crassostrea gigas</name>
    <dbReference type="NCBI Taxonomy" id="29159"/>
    <lineage>
        <taxon>Eukaryota</taxon>
        <taxon>Metazoa</taxon>
        <taxon>Spiralia</taxon>
        <taxon>Lophotrochozoa</taxon>
        <taxon>Mollusca</taxon>
        <taxon>Bivalvia</taxon>
        <taxon>Autobranchia</taxon>
        <taxon>Pteriomorphia</taxon>
        <taxon>Ostreida</taxon>
        <taxon>Ostreoidea</taxon>
        <taxon>Ostreidae</taxon>
        <taxon>Magallana</taxon>
    </lineage>
</organism>
<gene>
    <name evidence="8" type="ORF">CGI_10008344</name>
</gene>
<keyword evidence="7" id="KW-0539">Nucleus</keyword>
<dbReference type="AlphaFoldDB" id="K1QSK7"/>
<dbReference type="EMBL" id="JH816015">
    <property type="protein sequence ID" value="EKC39872.1"/>
    <property type="molecule type" value="Genomic_DNA"/>
</dbReference>
<evidence type="ECO:0000256" key="5">
    <source>
        <dbReference type="ARBA" id="ARBA00022723"/>
    </source>
</evidence>
<evidence type="ECO:0000256" key="2">
    <source>
        <dbReference type="ARBA" id="ARBA00004123"/>
    </source>
</evidence>
<evidence type="ECO:0000256" key="6">
    <source>
        <dbReference type="ARBA" id="ARBA00022801"/>
    </source>
</evidence>
<proteinExistence type="inferred from homology"/>
<dbReference type="InterPro" id="IPR045249">
    <property type="entry name" value="HARBI1-like"/>
</dbReference>
<evidence type="ECO:0000313" key="8">
    <source>
        <dbReference type="EMBL" id="EKC39872.1"/>
    </source>
</evidence>
<keyword evidence="4" id="KW-0540">Nuclease</keyword>
<comment type="subcellular location">
    <subcellularLocation>
        <location evidence="2">Nucleus</location>
    </subcellularLocation>
</comment>
<reference evidence="8" key="1">
    <citation type="journal article" date="2012" name="Nature">
        <title>The oyster genome reveals stress adaptation and complexity of shell formation.</title>
        <authorList>
            <person name="Zhang G."/>
            <person name="Fang X."/>
            <person name="Guo X."/>
            <person name="Li L."/>
            <person name="Luo R."/>
            <person name="Xu F."/>
            <person name="Yang P."/>
            <person name="Zhang L."/>
            <person name="Wang X."/>
            <person name="Qi H."/>
            <person name="Xiong Z."/>
            <person name="Que H."/>
            <person name="Xie Y."/>
            <person name="Holland P.W."/>
            <person name="Paps J."/>
            <person name="Zhu Y."/>
            <person name="Wu F."/>
            <person name="Chen Y."/>
            <person name="Wang J."/>
            <person name="Peng C."/>
            <person name="Meng J."/>
            <person name="Yang L."/>
            <person name="Liu J."/>
            <person name="Wen B."/>
            <person name="Zhang N."/>
            <person name="Huang Z."/>
            <person name="Zhu Q."/>
            <person name="Feng Y."/>
            <person name="Mount A."/>
            <person name="Hedgecock D."/>
            <person name="Xu Z."/>
            <person name="Liu Y."/>
            <person name="Domazet-Loso T."/>
            <person name="Du Y."/>
            <person name="Sun X."/>
            <person name="Zhang S."/>
            <person name="Liu B."/>
            <person name="Cheng P."/>
            <person name="Jiang X."/>
            <person name="Li J."/>
            <person name="Fan D."/>
            <person name="Wang W."/>
            <person name="Fu W."/>
            <person name="Wang T."/>
            <person name="Wang B."/>
            <person name="Zhang J."/>
            <person name="Peng Z."/>
            <person name="Li Y."/>
            <person name="Li N."/>
            <person name="Wang J."/>
            <person name="Chen M."/>
            <person name="He Y."/>
            <person name="Tan F."/>
            <person name="Song X."/>
            <person name="Zheng Q."/>
            <person name="Huang R."/>
            <person name="Yang H."/>
            <person name="Du X."/>
            <person name="Chen L."/>
            <person name="Yang M."/>
            <person name="Gaffney P.M."/>
            <person name="Wang S."/>
            <person name="Luo L."/>
            <person name="She Z."/>
            <person name="Ming Y."/>
            <person name="Huang W."/>
            <person name="Zhang S."/>
            <person name="Huang B."/>
            <person name="Zhang Y."/>
            <person name="Qu T."/>
            <person name="Ni P."/>
            <person name="Miao G."/>
            <person name="Wang J."/>
            <person name="Wang Q."/>
            <person name="Steinberg C.E."/>
            <person name="Wang H."/>
            <person name="Li N."/>
            <person name="Qian L."/>
            <person name="Zhang G."/>
            <person name="Li Y."/>
            <person name="Yang H."/>
            <person name="Liu X."/>
            <person name="Wang J."/>
            <person name="Yin Y."/>
            <person name="Wang J."/>
        </authorList>
    </citation>
    <scope>NUCLEOTIDE SEQUENCE [LARGE SCALE GENOMIC DNA]</scope>
    <source>
        <strain evidence="8">05x7-T-G4-1.051#20</strain>
    </source>
</reference>